<sequence>MRISICLHYCWSAVVFAVLPDHQSLAVVSRSTTRRAWGTRHRVSNSSADTSTDYRYSRDLHSMQDDPYTSCTGKPSFASV</sequence>
<evidence type="ECO:0000256" key="1">
    <source>
        <dbReference type="SAM" id="SignalP"/>
    </source>
</evidence>
<dbReference type="Proteomes" id="UP000736672">
    <property type="component" value="Unassembled WGS sequence"/>
</dbReference>
<name>A0A9P9L4S2_FUSSL</name>
<organism evidence="2 3">
    <name type="scientific">Fusarium solani</name>
    <name type="common">Filamentous fungus</name>
    <dbReference type="NCBI Taxonomy" id="169388"/>
    <lineage>
        <taxon>Eukaryota</taxon>
        <taxon>Fungi</taxon>
        <taxon>Dikarya</taxon>
        <taxon>Ascomycota</taxon>
        <taxon>Pezizomycotina</taxon>
        <taxon>Sordariomycetes</taxon>
        <taxon>Hypocreomycetidae</taxon>
        <taxon>Hypocreales</taxon>
        <taxon>Nectriaceae</taxon>
        <taxon>Fusarium</taxon>
        <taxon>Fusarium solani species complex</taxon>
    </lineage>
</organism>
<keyword evidence="3" id="KW-1185">Reference proteome</keyword>
<proteinExistence type="predicted"/>
<evidence type="ECO:0000313" key="2">
    <source>
        <dbReference type="EMBL" id="KAH7273956.1"/>
    </source>
</evidence>
<comment type="caution">
    <text evidence="2">The sequence shown here is derived from an EMBL/GenBank/DDBJ whole genome shotgun (WGS) entry which is preliminary data.</text>
</comment>
<gene>
    <name evidence="2" type="ORF">B0J15DRAFT_115179</name>
</gene>
<evidence type="ECO:0000313" key="3">
    <source>
        <dbReference type="Proteomes" id="UP000736672"/>
    </source>
</evidence>
<protein>
    <recommendedName>
        <fullName evidence="4">Secreted protein</fullName>
    </recommendedName>
</protein>
<dbReference type="EMBL" id="JAGTJS010000002">
    <property type="protein sequence ID" value="KAH7273956.1"/>
    <property type="molecule type" value="Genomic_DNA"/>
</dbReference>
<reference evidence="2" key="1">
    <citation type="journal article" date="2021" name="Nat. Commun.">
        <title>Genetic determinants of endophytism in the Arabidopsis root mycobiome.</title>
        <authorList>
            <person name="Mesny F."/>
            <person name="Miyauchi S."/>
            <person name="Thiergart T."/>
            <person name="Pickel B."/>
            <person name="Atanasova L."/>
            <person name="Karlsson M."/>
            <person name="Huettel B."/>
            <person name="Barry K.W."/>
            <person name="Haridas S."/>
            <person name="Chen C."/>
            <person name="Bauer D."/>
            <person name="Andreopoulos W."/>
            <person name="Pangilinan J."/>
            <person name="LaButti K."/>
            <person name="Riley R."/>
            <person name="Lipzen A."/>
            <person name="Clum A."/>
            <person name="Drula E."/>
            <person name="Henrissat B."/>
            <person name="Kohler A."/>
            <person name="Grigoriev I.V."/>
            <person name="Martin F.M."/>
            <person name="Hacquard S."/>
        </authorList>
    </citation>
    <scope>NUCLEOTIDE SEQUENCE</scope>
    <source>
        <strain evidence="2">FSSC 5 MPI-SDFR-AT-0091</strain>
    </source>
</reference>
<feature type="signal peptide" evidence="1">
    <location>
        <begin position="1"/>
        <end position="26"/>
    </location>
</feature>
<accession>A0A9P9L4S2</accession>
<feature type="chain" id="PRO_5040411158" description="Secreted protein" evidence="1">
    <location>
        <begin position="27"/>
        <end position="80"/>
    </location>
</feature>
<evidence type="ECO:0008006" key="4">
    <source>
        <dbReference type="Google" id="ProtNLM"/>
    </source>
</evidence>
<dbReference type="AlphaFoldDB" id="A0A9P9L4S2"/>
<keyword evidence="1" id="KW-0732">Signal</keyword>